<sequence>VTQLHNNFKRLNYPNNLKLKWLWKNKKDEENTVIRNKARLVAKGYHQKEGIAFEEDFATIARLEVVWNFIAYATHKPFTIYQMDVKTDFLNDPLKREVHVSQPGMFVDPDHPVRVYHCKKVLYALRAWYNELLKFWYLKVLMKVL</sequence>
<dbReference type="InterPro" id="IPR013103">
    <property type="entry name" value="RVT_2"/>
</dbReference>
<proteinExistence type="predicted"/>
<dbReference type="Pfam" id="PF07727">
    <property type="entry name" value="RVT_2"/>
    <property type="match status" value="1"/>
</dbReference>
<evidence type="ECO:0000259" key="1">
    <source>
        <dbReference type="Pfam" id="PF07727"/>
    </source>
</evidence>
<dbReference type="AlphaFoldDB" id="A0A699U831"/>
<gene>
    <name evidence="2" type="ORF">Tci_890102</name>
</gene>
<comment type="caution">
    <text evidence="2">The sequence shown here is derived from an EMBL/GenBank/DDBJ whole genome shotgun (WGS) entry which is preliminary data.</text>
</comment>
<reference evidence="2" key="1">
    <citation type="journal article" date="2019" name="Sci. Rep.">
        <title>Draft genome of Tanacetum cinerariifolium, the natural source of mosquito coil.</title>
        <authorList>
            <person name="Yamashiro T."/>
            <person name="Shiraishi A."/>
            <person name="Satake H."/>
            <person name="Nakayama K."/>
        </authorList>
    </citation>
    <scope>NUCLEOTIDE SEQUENCE</scope>
</reference>
<evidence type="ECO:0000313" key="2">
    <source>
        <dbReference type="EMBL" id="GFD18133.1"/>
    </source>
</evidence>
<accession>A0A699U831</accession>
<dbReference type="EMBL" id="BKCJ011305342">
    <property type="protein sequence ID" value="GFD18133.1"/>
    <property type="molecule type" value="Genomic_DNA"/>
</dbReference>
<name>A0A699U831_TANCI</name>
<organism evidence="2">
    <name type="scientific">Tanacetum cinerariifolium</name>
    <name type="common">Dalmatian daisy</name>
    <name type="synonym">Chrysanthemum cinerariifolium</name>
    <dbReference type="NCBI Taxonomy" id="118510"/>
    <lineage>
        <taxon>Eukaryota</taxon>
        <taxon>Viridiplantae</taxon>
        <taxon>Streptophyta</taxon>
        <taxon>Embryophyta</taxon>
        <taxon>Tracheophyta</taxon>
        <taxon>Spermatophyta</taxon>
        <taxon>Magnoliopsida</taxon>
        <taxon>eudicotyledons</taxon>
        <taxon>Gunneridae</taxon>
        <taxon>Pentapetalae</taxon>
        <taxon>asterids</taxon>
        <taxon>campanulids</taxon>
        <taxon>Asterales</taxon>
        <taxon>Asteraceae</taxon>
        <taxon>Asteroideae</taxon>
        <taxon>Anthemideae</taxon>
        <taxon>Anthemidinae</taxon>
        <taxon>Tanacetum</taxon>
    </lineage>
</organism>
<feature type="domain" description="Reverse transcriptase Ty1/copia-type" evidence="1">
    <location>
        <begin position="17"/>
        <end position="132"/>
    </location>
</feature>
<protein>
    <submittedName>
        <fullName evidence="2">Retrovirus-related Pol polyprotein from transposon TNT 1-94</fullName>
    </submittedName>
</protein>
<feature type="non-terminal residue" evidence="2">
    <location>
        <position position="1"/>
    </location>
</feature>